<keyword evidence="2" id="KW-1185">Reference proteome</keyword>
<sequence length="114" mass="12531">MFKPAAVCLLVLTGCGSYKAVRPSVPIPVVAEAQIQSADYIAANGQKITAVYLNSHSPMIVELHQGNAVESLKLLHAWTHGAEYGNFDTRWHIRAGSATLTRRDKQLKFDEVIQ</sequence>
<evidence type="ECO:0008006" key="3">
    <source>
        <dbReference type="Google" id="ProtNLM"/>
    </source>
</evidence>
<reference evidence="1 2" key="1">
    <citation type="submission" date="2018-08" db="EMBL/GenBank/DDBJ databases">
        <title>Neisseria animalis ATCC 49930 complete genome.</title>
        <authorList>
            <person name="Veseli I.A."/>
            <person name="Mascarenhas dos Santos A.C."/>
            <person name="Buttler R."/>
            <person name="Pombert J.-F."/>
        </authorList>
    </citation>
    <scope>NUCLEOTIDE SEQUENCE [LARGE SCALE GENOMIC DNA]</scope>
    <source>
        <strain evidence="1 2">ATCC 49930</strain>
    </source>
</reference>
<protein>
    <recommendedName>
        <fullName evidence="3">C-type lysozyme inhibitor domain-containing protein</fullName>
    </recommendedName>
</protein>
<dbReference type="OrthoDB" id="8602117at2"/>
<dbReference type="InterPro" id="IPR036328">
    <property type="entry name" value="MliC_sf"/>
</dbReference>
<dbReference type="Gene3D" id="2.40.128.200">
    <property type="match status" value="1"/>
</dbReference>
<proteinExistence type="predicted"/>
<dbReference type="AlphaFoldDB" id="A0A5P3MS88"/>
<organism evidence="1 2">
    <name type="scientific">Neisseria animalis</name>
    <dbReference type="NCBI Taxonomy" id="492"/>
    <lineage>
        <taxon>Bacteria</taxon>
        <taxon>Pseudomonadati</taxon>
        <taxon>Pseudomonadota</taxon>
        <taxon>Betaproteobacteria</taxon>
        <taxon>Neisseriales</taxon>
        <taxon>Neisseriaceae</taxon>
        <taxon>Neisseria</taxon>
    </lineage>
</organism>
<gene>
    <name evidence="1" type="ORF">D0T90_08345</name>
</gene>
<dbReference type="PROSITE" id="PS51257">
    <property type="entry name" value="PROKAR_LIPOPROTEIN"/>
    <property type="match status" value="1"/>
</dbReference>
<evidence type="ECO:0000313" key="2">
    <source>
        <dbReference type="Proteomes" id="UP000325536"/>
    </source>
</evidence>
<accession>A0A5P3MS88</accession>
<dbReference type="Proteomes" id="UP000325536">
    <property type="component" value="Chromosome"/>
</dbReference>
<dbReference type="KEGG" id="naq:D0T90_08345"/>
<evidence type="ECO:0000313" key="1">
    <source>
        <dbReference type="EMBL" id="QEY24477.1"/>
    </source>
</evidence>
<dbReference type="EMBL" id="CP031699">
    <property type="protein sequence ID" value="QEY24477.1"/>
    <property type="molecule type" value="Genomic_DNA"/>
</dbReference>
<name>A0A5P3MS88_NEIAN</name>